<evidence type="ECO:0000256" key="7">
    <source>
        <dbReference type="SAM" id="Phobius"/>
    </source>
</evidence>
<dbReference type="AlphaFoldDB" id="A0A538SH89"/>
<dbReference type="PANTHER" id="PTHR33452:SF4">
    <property type="entry name" value="BLL4328 PROTEIN"/>
    <property type="match status" value="1"/>
</dbReference>
<dbReference type="Proteomes" id="UP000316292">
    <property type="component" value="Unassembled WGS sequence"/>
</dbReference>
<dbReference type="Pfam" id="PF07681">
    <property type="entry name" value="DoxX"/>
    <property type="match status" value="1"/>
</dbReference>
<dbReference type="PANTHER" id="PTHR33452">
    <property type="entry name" value="OXIDOREDUCTASE CATD-RELATED"/>
    <property type="match status" value="1"/>
</dbReference>
<accession>A0A538SH89</accession>
<evidence type="ECO:0000256" key="5">
    <source>
        <dbReference type="ARBA" id="ARBA00022989"/>
    </source>
</evidence>
<proteinExistence type="inferred from homology"/>
<keyword evidence="4 7" id="KW-0812">Transmembrane</keyword>
<evidence type="ECO:0000256" key="1">
    <source>
        <dbReference type="ARBA" id="ARBA00004651"/>
    </source>
</evidence>
<dbReference type="InterPro" id="IPR051907">
    <property type="entry name" value="DoxX-like_oxidoreductase"/>
</dbReference>
<comment type="subcellular location">
    <subcellularLocation>
        <location evidence="1">Cell membrane</location>
        <topology evidence="1">Multi-pass membrane protein</topology>
    </subcellularLocation>
</comment>
<evidence type="ECO:0000313" key="9">
    <source>
        <dbReference type="Proteomes" id="UP000316292"/>
    </source>
</evidence>
<keyword evidence="6 7" id="KW-0472">Membrane</keyword>
<evidence type="ECO:0000256" key="3">
    <source>
        <dbReference type="ARBA" id="ARBA00022475"/>
    </source>
</evidence>
<feature type="transmembrane region" description="Helical" evidence="7">
    <location>
        <begin position="54"/>
        <end position="78"/>
    </location>
</feature>
<keyword evidence="3" id="KW-1003">Cell membrane</keyword>
<dbReference type="InterPro" id="IPR032808">
    <property type="entry name" value="DoxX"/>
</dbReference>
<gene>
    <name evidence="8" type="ORF">E6K71_01830</name>
</gene>
<dbReference type="EMBL" id="VBOR01000029">
    <property type="protein sequence ID" value="TMQ50737.1"/>
    <property type="molecule type" value="Genomic_DNA"/>
</dbReference>
<comment type="similarity">
    <text evidence="2">Belongs to the DoxX family.</text>
</comment>
<evidence type="ECO:0000256" key="6">
    <source>
        <dbReference type="ARBA" id="ARBA00023136"/>
    </source>
</evidence>
<reference evidence="8 9" key="1">
    <citation type="journal article" date="2019" name="Nat. Microbiol.">
        <title>Mediterranean grassland soil C-N compound turnover is dependent on rainfall and depth, and is mediated by genomically divergent microorganisms.</title>
        <authorList>
            <person name="Diamond S."/>
            <person name="Andeer P.F."/>
            <person name="Li Z."/>
            <person name="Crits-Christoph A."/>
            <person name="Burstein D."/>
            <person name="Anantharaman K."/>
            <person name="Lane K.R."/>
            <person name="Thomas B.C."/>
            <person name="Pan C."/>
            <person name="Northen T.R."/>
            <person name="Banfield J.F."/>
        </authorList>
    </citation>
    <scope>NUCLEOTIDE SEQUENCE [LARGE SCALE GENOMIC DNA]</scope>
    <source>
        <strain evidence="8">WS_1</strain>
    </source>
</reference>
<organism evidence="8 9">
    <name type="scientific">Eiseniibacteriota bacterium</name>
    <dbReference type="NCBI Taxonomy" id="2212470"/>
    <lineage>
        <taxon>Bacteria</taxon>
        <taxon>Candidatus Eiseniibacteriota</taxon>
    </lineage>
</organism>
<keyword evidence="5 7" id="KW-1133">Transmembrane helix</keyword>
<dbReference type="GO" id="GO:0005886">
    <property type="term" value="C:plasma membrane"/>
    <property type="evidence" value="ECO:0007669"/>
    <property type="project" value="UniProtKB-SubCell"/>
</dbReference>
<name>A0A538SH89_UNCEI</name>
<sequence length="136" mass="15040">MMEGRTGWLTEWAFLLLRVVVGFLFFCHGAQKVLGWFVEPGGQRMALAFPQLPWFAGWIEVVGGALIVIGLLTHLVAFLLSGEMAVAYFMAHAPHGFIPLLNHGELAALYSFIFLYFAAQGAGPYSVDGAIRRRRP</sequence>
<comment type="caution">
    <text evidence="8">The sequence shown here is derived from an EMBL/GenBank/DDBJ whole genome shotgun (WGS) entry which is preliminary data.</text>
</comment>
<evidence type="ECO:0000313" key="8">
    <source>
        <dbReference type="EMBL" id="TMQ50737.1"/>
    </source>
</evidence>
<evidence type="ECO:0000256" key="2">
    <source>
        <dbReference type="ARBA" id="ARBA00006679"/>
    </source>
</evidence>
<feature type="transmembrane region" description="Helical" evidence="7">
    <location>
        <begin position="12"/>
        <end position="34"/>
    </location>
</feature>
<evidence type="ECO:0000256" key="4">
    <source>
        <dbReference type="ARBA" id="ARBA00022692"/>
    </source>
</evidence>
<protein>
    <submittedName>
        <fullName evidence="8">DoxX family protein</fullName>
    </submittedName>
</protein>